<organism evidence="3 4">
    <name type="scientific">Ambrosia artemisiifolia</name>
    <name type="common">Common ragweed</name>
    <dbReference type="NCBI Taxonomy" id="4212"/>
    <lineage>
        <taxon>Eukaryota</taxon>
        <taxon>Viridiplantae</taxon>
        <taxon>Streptophyta</taxon>
        <taxon>Embryophyta</taxon>
        <taxon>Tracheophyta</taxon>
        <taxon>Spermatophyta</taxon>
        <taxon>Magnoliopsida</taxon>
        <taxon>eudicotyledons</taxon>
        <taxon>Gunneridae</taxon>
        <taxon>Pentapetalae</taxon>
        <taxon>asterids</taxon>
        <taxon>campanulids</taxon>
        <taxon>Asterales</taxon>
        <taxon>Asteraceae</taxon>
        <taxon>Asteroideae</taxon>
        <taxon>Heliantheae alliance</taxon>
        <taxon>Heliantheae</taxon>
        <taxon>Ambrosia</taxon>
    </lineage>
</organism>
<keyword evidence="2" id="KW-0812">Transmembrane</keyword>
<evidence type="ECO:0000313" key="4">
    <source>
        <dbReference type="Proteomes" id="UP001206925"/>
    </source>
</evidence>
<evidence type="ECO:0000313" key="3">
    <source>
        <dbReference type="EMBL" id="KAI7741486.1"/>
    </source>
</evidence>
<evidence type="ECO:0000256" key="1">
    <source>
        <dbReference type="SAM" id="MobiDB-lite"/>
    </source>
</evidence>
<feature type="compositionally biased region" description="Basic and acidic residues" evidence="1">
    <location>
        <begin position="1"/>
        <end position="18"/>
    </location>
</feature>
<feature type="transmembrane region" description="Helical" evidence="2">
    <location>
        <begin position="114"/>
        <end position="138"/>
    </location>
</feature>
<dbReference type="EMBL" id="JAMZMK010008186">
    <property type="protein sequence ID" value="KAI7741486.1"/>
    <property type="molecule type" value="Genomic_DNA"/>
</dbReference>
<feature type="region of interest" description="Disordered" evidence="1">
    <location>
        <begin position="1"/>
        <end position="23"/>
    </location>
</feature>
<protein>
    <submittedName>
        <fullName evidence="3">Uncharacterized protein</fullName>
    </submittedName>
</protein>
<evidence type="ECO:0000256" key="2">
    <source>
        <dbReference type="SAM" id="Phobius"/>
    </source>
</evidence>
<name>A0AAD5CJ35_AMBAR</name>
<keyword evidence="2" id="KW-1133">Transmembrane helix</keyword>
<dbReference type="AlphaFoldDB" id="A0AAD5CJ35"/>
<keyword evidence="4" id="KW-1185">Reference proteome</keyword>
<dbReference type="Proteomes" id="UP001206925">
    <property type="component" value="Unassembled WGS sequence"/>
</dbReference>
<feature type="non-terminal residue" evidence="3">
    <location>
        <position position="1"/>
    </location>
</feature>
<comment type="caution">
    <text evidence="3">The sequence shown here is derived from an EMBL/GenBank/DDBJ whole genome shotgun (WGS) entry which is preliminary data.</text>
</comment>
<gene>
    <name evidence="3" type="ORF">M8C21_000182</name>
</gene>
<reference evidence="3" key="1">
    <citation type="submission" date="2022-06" db="EMBL/GenBank/DDBJ databases">
        <title>Uncovering the hologenomic basis of an extraordinary plant invasion.</title>
        <authorList>
            <person name="Bieker V.C."/>
            <person name="Martin M.D."/>
            <person name="Gilbert T."/>
            <person name="Hodgins K."/>
            <person name="Battlay P."/>
            <person name="Petersen B."/>
            <person name="Wilson J."/>
        </authorList>
    </citation>
    <scope>NUCLEOTIDE SEQUENCE</scope>
    <source>
        <strain evidence="3">AA19_3_7</strain>
        <tissue evidence="3">Leaf</tissue>
    </source>
</reference>
<feature type="non-terminal residue" evidence="3">
    <location>
        <position position="176"/>
    </location>
</feature>
<proteinExistence type="predicted"/>
<keyword evidence="2" id="KW-0472">Membrane</keyword>
<accession>A0AAD5CJ35</accession>
<sequence>REREGSYKKNRERGETKSKIQQLNNSSSHSLILKPWFLPPPLRTSMWLVVLCDDRRSIVFQPISQNLKGNVSKSKSYKLPASPSVASPNFAPPDDAVICGLYMKMGNITKIDKATTITTVIAITIPFFGCLLGFFGAFCIDTNKLLCNSYFPSMSKIVGTLVPKSKYVELTLNFWV</sequence>